<reference evidence="2 3" key="1">
    <citation type="submission" date="2018-05" db="EMBL/GenBank/DDBJ databases">
        <title>The Hungate 1000. A catalogue of reference genomes from the rumen microbiome.</title>
        <authorList>
            <person name="Kelly W."/>
        </authorList>
    </citation>
    <scope>NUCLEOTIDE SEQUENCE [LARGE SCALE GENOMIC DNA]</scope>
    <source>
        <strain evidence="2 3">NLAE-zl-C242</strain>
    </source>
</reference>
<evidence type="ECO:0000313" key="2">
    <source>
        <dbReference type="EMBL" id="PWJ27751.1"/>
    </source>
</evidence>
<dbReference type="GO" id="GO:0006779">
    <property type="term" value="P:porphyrin-containing compound biosynthetic process"/>
    <property type="evidence" value="ECO:0007669"/>
    <property type="project" value="InterPro"/>
</dbReference>
<feature type="domain" description="Uroporphyrinogen decarboxylase (URO-D)" evidence="1">
    <location>
        <begin position="135"/>
        <end position="318"/>
    </location>
</feature>
<dbReference type="InterPro" id="IPR052024">
    <property type="entry name" value="Methanogen_methyltrans"/>
</dbReference>
<comment type="caution">
    <text evidence="2">The sequence shown here is derived from an EMBL/GenBank/DDBJ whole genome shotgun (WGS) entry which is preliminary data.</text>
</comment>
<dbReference type="GO" id="GO:0004853">
    <property type="term" value="F:uroporphyrinogen decarboxylase activity"/>
    <property type="evidence" value="ECO:0007669"/>
    <property type="project" value="InterPro"/>
</dbReference>
<evidence type="ECO:0000259" key="1">
    <source>
        <dbReference type="Pfam" id="PF01208"/>
    </source>
</evidence>
<dbReference type="AlphaFoldDB" id="A0A2Y9BLL5"/>
<dbReference type="Pfam" id="PF01208">
    <property type="entry name" value="URO-D"/>
    <property type="match status" value="1"/>
</dbReference>
<sequence length="318" mass="35760">MNGRERVTAAIKKEPVDGIPSSFSLHFPAGCEYGEKGAEAHLEFFEKTGTDIYKIMNENLLPACEGIRCGADWKLIPDFSRNDAWMTRQLDLVKRILDKCEPGHYTMGTLHGIVASSLHLIEKTYGYDTGRLVMPEHLRQDKDAVFDVYKRVADIMCVLAEEYIKAGLDSVYYAALGGEYRYYTDEEFETYIAPLDKQVMSAIRESGGTCFLHICKDRLNMQRYAGYGRYADVVNWGIYEAPFTIAQAKELFPEPAIMGGLANRSGVLVEGTEEEIRTEVRKIIQENGKTGFILGADCTIPTEIECWRVKAAAEAARE</sequence>
<dbReference type="SUPFAM" id="SSF51726">
    <property type="entry name" value="UROD/MetE-like"/>
    <property type="match status" value="1"/>
</dbReference>
<dbReference type="PANTHER" id="PTHR47099">
    <property type="entry name" value="METHYLCOBAMIDE:COM METHYLTRANSFERASE MTBA"/>
    <property type="match status" value="1"/>
</dbReference>
<dbReference type="InterPro" id="IPR000257">
    <property type="entry name" value="Uroporphyrinogen_deCOase"/>
</dbReference>
<dbReference type="RefSeq" id="WP_109732558.1">
    <property type="nucleotide sequence ID" value="NZ_BAAACK010000005.1"/>
</dbReference>
<name>A0A2Y9BLL5_9FIRM</name>
<evidence type="ECO:0000313" key="3">
    <source>
        <dbReference type="Proteomes" id="UP000245845"/>
    </source>
</evidence>
<dbReference type="Proteomes" id="UP000245845">
    <property type="component" value="Unassembled WGS sequence"/>
</dbReference>
<organism evidence="2 3">
    <name type="scientific">Faecalicatena orotica</name>
    <dbReference type="NCBI Taxonomy" id="1544"/>
    <lineage>
        <taxon>Bacteria</taxon>
        <taxon>Bacillati</taxon>
        <taxon>Bacillota</taxon>
        <taxon>Clostridia</taxon>
        <taxon>Lachnospirales</taxon>
        <taxon>Lachnospiraceae</taxon>
        <taxon>Faecalicatena</taxon>
    </lineage>
</organism>
<dbReference type="OrthoDB" id="7375127at2"/>
<gene>
    <name evidence="2" type="ORF">A8806_111188</name>
</gene>
<accession>A0A2Y9BLL5</accession>
<keyword evidence="3" id="KW-1185">Reference proteome</keyword>
<proteinExistence type="predicted"/>
<dbReference type="EMBL" id="QGDL01000011">
    <property type="protein sequence ID" value="PWJ27751.1"/>
    <property type="molecule type" value="Genomic_DNA"/>
</dbReference>
<dbReference type="InterPro" id="IPR038071">
    <property type="entry name" value="UROD/MetE-like_sf"/>
</dbReference>
<dbReference type="PANTHER" id="PTHR47099:SF1">
    <property type="entry name" value="METHYLCOBAMIDE:COM METHYLTRANSFERASE MTBA"/>
    <property type="match status" value="1"/>
</dbReference>
<dbReference type="Gene3D" id="3.20.20.210">
    <property type="match status" value="1"/>
</dbReference>
<protein>
    <submittedName>
        <fullName evidence="2">Uroporphyrinogen decarboxylase</fullName>
    </submittedName>
</protein>